<dbReference type="AlphaFoldDB" id="A0AAE3QTX7"/>
<protein>
    <submittedName>
        <fullName evidence="2">Uncharacterized protein</fullName>
    </submittedName>
</protein>
<evidence type="ECO:0000313" key="3">
    <source>
        <dbReference type="Proteomes" id="UP001241110"/>
    </source>
</evidence>
<organism evidence="2 3">
    <name type="scientific">Xanthocytophaga flava</name>
    <dbReference type="NCBI Taxonomy" id="3048013"/>
    <lineage>
        <taxon>Bacteria</taxon>
        <taxon>Pseudomonadati</taxon>
        <taxon>Bacteroidota</taxon>
        <taxon>Cytophagia</taxon>
        <taxon>Cytophagales</taxon>
        <taxon>Rhodocytophagaceae</taxon>
        <taxon>Xanthocytophaga</taxon>
    </lineage>
</organism>
<dbReference type="EMBL" id="JASJOS010000019">
    <property type="protein sequence ID" value="MDJ1485397.1"/>
    <property type="molecule type" value="Genomic_DNA"/>
</dbReference>
<evidence type="ECO:0000256" key="1">
    <source>
        <dbReference type="SAM" id="MobiDB-lite"/>
    </source>
</evidence>
<feature type="region of interest" description="Disordered" evidence="1">
    <location>
        <begin position="156"/>
        <end position="187"/>
    </location>
</feature>
<comment type="caution">
    <text evidence="2">The sequence shown here is derived from an EMBL/GenBank/DDBJ whole genome shotgun (WGS) entry which is preliminary data.</text>
</comment>
<reference evidence="2" key="1">
    <citation type="submission" date="2023-05" db="EMBL/GenBank/DDBJ databases">
        <authorList>
            <person name="Zhang X."/>
        </authorList>
    </citation>
    <scope>NUCLEOTIDE SEQUENCE</scope>
    <source>
        <strain evidence="2">YF14B1</strain>
    </source>
</reference>
<sequence>MKHYIQFFSLFISIVLLSEMSYGTHLRAGQITAIRDKLYPNTPTYIFTLTLYRDACPTCAEQPKATIIVVPISNGQRLSPIARLNADLNLPQRVVGPETEELTYTFNYTFLSQGSYVIYFQEEFRNAEIVNMSNSVVTPFYVETVLNIIPNLGSNSTPQLRNPPVDNAEVGQKFTHNPAAFDPDGDS</sequence>
<feature type="non-terminal residue" evidence="2">
    <location>
        <position position="187"/>
    </location>
</feature>
<gene>
    <name evidence="2" type="ORF">QNI16_33205</name>
</gene>
<name>A0AAE3QTX7_9BACT</name>
<accession>A0AAE3QTX7</accession>
<proteinExistence type="predicted"/>
<dbReference type="Proteomes" id="UP001241110">
    <property type="component" value="Unassembled WGS sequence"/>
</dbReference>
<evidence type="ECO:0000313" key="2">
    <source>
        <dbReference type="EMBL" id="MDJ1485397.1"/>
    </source>
</evidence>